<evidence type="ECO:0000256" key="2">
    <source>
        <dbReference type="ARBA" id="ARBA00007441"/>
    </source>
</evidence>
<dbReference type="EMBL" id="SADE01000002">
    <property type="protein sequence ID" value="RVU36348.1"/>
    <property type="molecule type" value="Genomic_DNA"/>
</dbReference>
<name>A0A3S3UNT4_9PROT</name>
<dbReference type="PANTHER" id="PTHR46383">
    <property type="entry name" value="ASPARTATE AMINOTRANSFERASE"/>
    <property type="match status" value="1"/>
</dbReference>
<dbReference type="CDD" id="cd00609">
    <property type="entry name" value="AAT_like"/>
    <property type="match status" value="1"/>
</dbReference>
<evidence type="ECO:0000259" key="8">
    <source>
        <dbReference type="Pfam" id="PF00155"/>
    </source>
</evidence>
<comment type="similarity">
    <text evidence="2 7">Belongs to the class-I pyridoxal-phosphate-dependent aminotransferase family.</text>
</comment>
<evidence type="ECO:0000256" key="3">
    <source>
        <dbReference type="ARBA" id="ARBA00022576"/>
    </source>
</evidence>
<dbReference type="GO" id="GO:0006520">
    <property type="term" value="P:amino acid metabolic process"/>
    <property type="evidence" value="ECO:0007669"/>
    <property type="project" value="InterPro"/>
</dbReference>
<keyword evidence="3 7" id="KW-0032">Aminotransferase</keyword>
<dbReference type="InterPro" id="IPR050596">
    <property type="entry name" value="AspAT/PAT-like"/>
</dbReference>
<dbReference type="InterPro" id="IPR015424">
    <property type="entry name" value="PyrdxlP-dep_Trfase"/>
</dbReference>
<dbReference type="EC" id="2.6.1.-" evidence="7"/>
<protein>
    <recommendedName>
        <fullName evidence="7">Aminotransferase</fullName>
        <ecNumber evidence="7">2.6.1.-</ecNumber>
    </recommendedName>
</protein>
<dbReference type="PROSITE" id="PS00105">
    <property type="entry name" value="AA_TRANSFER_CLASS_1"/>
    <property type="match status" value="1"/>
</dbReference>
<accession>A0A3S3UNT4</accession>
<dbReference type="InterPro" id="IPR004838">
    <property type="entry name" value="NHTrfase_class1_PyrdxlP-BS"/>
</dbReference>
<dbReference type="Pfam" id="PF00155">
    <property type="entry name" value="Aminotran_1_2"/>
    <property type="match status" value="1"/>
</dbReference>
<evidence type="ECO:0000313" key="9">
    <source>
        <dbReference type="EMBL" id="RVU36348.1"/>
    </source>
</evidence>
<keyword evidence="5" id="KW-0663">Pyridoxal phosphate</keyword>
<comment type="caution">
    <text evidence="9">The sequence shown here is derived from an EMBL/GenBank/DDBJ whole genome shotgun (WGS) entry which is preliminary data.</text>
</comment>
<dbReference type="GO" id="GO:0030170">
    <property type="term" value="F:pyridoxal phosphate binding"/>
    <property type="evidence" value="ECO:0007669"/>
    <property type="project" value="InterPro"/>
</dbReference>
<dbReference type="Gene3D" id="3.40.640.10">
    <property type="entry name" value="Type I PLP-dependent aspartate aminotransferase-like (Major domain)"/>
    <property type="match status" value="1"/>
</dbReference>
<feature type="domain" description="Aminotransferase class I/classII large" evidence="8">
    <location>
        <begin position="41"/>
        <end position="391"/>
    </location>
</feature>
<dbReference type="OrthoDB" id="9763453at2"/>
<keyword evidence="4 7" id="KW-0808">Transferase</keyword>
<sequence>MPDAASPFGIAGNAPILPNVAGIEKQQILAVAEIAFDDPDVIPLWYGETDISTPQFICDTAAKAMAAGDTFYSHKRGIPELIQSLATYTADLYDIEIEPDRFSLTASGMSAIMLCLQALITEGDNAIIVSPVWPNAQSAVRTLGGEPRYVTLTPGDHGFGLDLEKLKAACDDRTKVIFVNSPNNPTGWVMPGDQQKELLDFAREKGIWIIADEVYARMVYEGKAAPSFLQHAQPNDPLLVVNSFSKSWAMTGWRIGWIIHPPQIGELLGNLIEFNYSCVPPFLQRAAKTAIEDGEGFVKEMTEYCRRGRDIVTQRLPNLPRIKNFAAPEASFYAFFQIEDGEDTLATAQDIVRKVKVGIAPGTAFGPGAEGWYRLCFAQKPERIAEAMDRLEAYLKG</sequence>
<evidence type="ECO:0000256" key="6">
    <source>
        <dbReference type="ARBA" id="ARBA00049185"/>
    </source>
</evidence>
<dbReference type="RefSeq" id="WP_127765824.1">
    <property type="nucleotide sequence ID" value="NZ_SADE01000002.1"/>
</dbReference>
<dbReference type="InterPro" id="IPR015421">
    <property type="entry name" value="PyrdxlP-dep_Trfase_major"/>
</dbReference>
<evidence type="ECO:0000256" key="7">
    <source>
        <dbReference type="RuleBase" id="RU000481"/>
    </source>
</evidence>
<comment type="catalytic activity">
    <reaction evidence="6">
        <text>L-aspartate + 2-oxoglutarate = oxaloacetate + L-glutamate</text>
        <dbReference type="Rhea" id="RHEA:21824"/>
        <dbReference type="ChEBI" id="CHEBI:16452"/>
        <dbReference type="ChEBI" id="CHEBI:16810"/>
        <dbReference type="ChEBI" id="CHEBI:29985"/>
        <dbReference type="ChEBI" id="CHEBI:29991"/>
        <dbReference type="EC" id="2.6.1.1"/>
    </reaction>
</comment>
<dbReference type="AlphaFoldDB" id="A0A3S3UNT4"/>
<dbReference type="GO" id="GO:0004069">
    <property type="term" value="F:L-aspartate:2-oxoglutarate aminotransferase activity"/>
    <property type="evidence" value="ECO:0007669"/>
    <property type="project" value="UniProtKB-EC"/>
</dbReference>
<evidence type="ECO:0000313" key="10">
    <source>
        <dbReference type="Proteomes" id="UP000287447"/>
    </source>
</evidence>
<dbReference type="Proteomes" id="UP000287447">
    <property type="component" value="Unassembled WGS sequence"/>
</dbReference>
<comment type="cofactor">
    <cofactor evidence="1 7">
        <name>pyridoxal 5'-phosphate</name>
        <dbReference type="ChEBI" id="CHEBI:597326"/>
    </cofactor>
</comment>
<dbReference type="InterPro" id="IPR015422">
    <property type="entry name" value="PyrdxlP-dep_Trfase_small"/>
</dbReference>
<evidence type="ECO:0000256" key="5">
    <source>
        <dbReference type="ARBA" id="ARBA00022898"/>
    </source>
</evidence>
<dbReference type="NCBIfam" id="NF004770">
    <property type="entry name" value="PRK06108.1"/>
    <property type="match status" value="1"/>
</dbReference>
<reference evidence="10" key="1">
    <citation type="submission" date="2019-01" db="EMBL/GenBank/DDBJ databases">
        <title>Gri0909 isolated from a small marine red alga.</title>
        <authorList>
            <person name="Kim J."/>
            <person name="Jeong S.E."/>
            <person name="Jeon C.O."/>
        </authorList>
    </citation>
    <scope>NUCLEOTIDE SEQUENCE [LARGE SCALE GENOMIC DNA]</scope>
    <source>
        <strain evidence="10">Gri0909</strain>
    </source>
</reference>
<evidence type="ECO:0000256" key="4">
    <source>
        <dbReference type="ARBA" id="ARBA00022679"/>
    </source>
</evidence>
<keyword evidence="10" id="KW-1185">Reference proteome</keyword>
<proteinExistence type="inferred from homology"/>
<dbReference type="Gene3D" id="3.90.1150.10">
    <property type="entry name" value="Aspartate Aminotransferase, domain 1"/>
    <property type="match status" value="1"/>
</dbReference>
<evidence type="ECO:0000256" key="1">
    <source>
        <dbReference type="ARBA" id="ARBA00001933"/>
    </source>
</evidence>
<organism evidence="9 10">
    <name type="scientific">Hwanghaeella grinnelliae</name>
    <dbReference type="NCBI Taxonomy" id="2500179"/>
    <lineage>
        <taxon>Bacteria</taxon>
        <taxon>Pseudomonadati</taxon>
        <taxon>Pseudomonadota</taxon>
        <taxon>Alphaproteobacteria</taxon>
        <taxon>Rhodospirillales</taxon>
        <taxon>Rhodospirillaceae</taxon>
        <taxon>Hwanghaeella</taxon>
    </lineage>
</organism>
<gene>
    <name evidence="9" type="ORF">EOI86_14145</name>
</gene>
<dbReference type="SUPFAM" id="SSF53383">
    <property type="entry name" value="PLP-dependent transferases"/>
    <property type="match status" value="1"/>
</dbReference>
<dbReference type="PANTHER" id="PTHR46383:SF2">
    <property type="entry name" value="AMINOTRANSFERASE"/>
    <property type="match status" value="1"/>
</dbReference>
<dbReference type="InterPro" id="IPR004839">
    <property type="entry name" value="Aminotransferase_I/II_large"/>
</dbReference>